<keyword evidence="4" id="KW-1185">Reference proteome</keyword>
<reference evidence="3" key="1">
    <citation type="submission" date="2023-10" db="EMBL/GenBank/DDBJ databases">
        <authorList>
            <person name="Chen Y."/>
            <person name="Shah S."/>
            <person name="Dougan E. K."/>
            <person name="Thang M."/>
            <person name="Chan C."/>
        </authorList>
    </citation>
    <scope>NUCLEOTIDE SEQUENCE [LARGE SCALE GENOMIC DNA]</scope>
</reference>
<feature type="compositionally biased region" description="Low complexity" evidence="1">
    <location>
        <begin position="76"/>
        <end position="85"/>
    </location>
</feature>
<evidence type="ECO:0000256" key="2">
    <source>
        <dbReference type="SAM" id="Phobius"/>
    </source>
</evidence>
<feature type="transmembrane region" description="Helical" evidence="2">
    <location>
        <begin position="164"/>
        <end position="184"/>
    </location>
</feature>
<feature type="compositionally biased region" description="Low complexity" evidence="1">
    <location>
        <begin position="45"/>
        <end position="66"/>
    </location>
</feature>
<feature type="non-terminal residue" evidence="3">
    <location>
        <position position="1"/>
    </location>
</feature>
<gene>
    <name evidence="3" type="ORF">PCOR1329_LOCUS31865</name>
</gene>
<keyword evidence="2" id="KW-1133">Transmembrane helix</keyword>
<dbReference type="Proteomes" id="UP001189429">
    <property type="component" value="Unassembled WGS sequence"/>
</dbReference>
<dbReference type="EMBL" id="CAUYUJ010012681">
    <property type="protein sequence ID" value="CAK0834439.1"/>
    <property type="molecule type" value="Genomic_DNA"/>
</dbReference>
<sequence>RSRRPRWPPRGAREHPLGGAAAAAGGGAVPHGRRPEGKAGGVAGHPGRPTAPAPRRGRAVRPPDAGIAGRLDAACRDGSPAGARRAAADRGRRGRPGRCPGCRAPRGAHAGRRVVPGAGAAVPEHPGPALAARQRGQGEEGNGAIRRMLAARGAPYLFRLDRMLVVMLVAMLVIICVQSLRSLFTTPEDILAKHVREDCLSPSEAGGGGKRLISARGPA</sequence>
<evidence type="ECO:0000313" key="3">
    <source>
        <dbReference type="EMBL" id="CAK0834439.1"/>
    </source>
</evidence>
<organism evidence="3 4">
    <name type="scientific">Prorocentrum cordatum</name>
    <dbReference type="NCBI Taxonomy" id="2364126"/>
    <lineage>
        <taxon>Eukaryota</taxon>
        <taxon>Sar</taxon>
        <taxon>Alveolata</taxon>
        <taxon>Dinophyceae</taxon>
        <taxon>Prorocentrales</taxon>
        <taxon>Prorocentraceae</taxon>
        <taxon>Prorocentrum</taxon>
    </lineage>
</organism>
<name>A0ABN9SR82_9DINO</name>
<comment type="caution">
    <text evidence="3">The sequence shown here is derived from an EMBL/GenBank/DDBJ whole genome shotgun (WGS) entry which is preliminary data.</text>
</comment>
<evidence type="ECO:0000256" key="1">
    <source>
        <dbReference type="SAM" id="MobiDB-lite"/>
    </source>
</evidence>
<proteinExistence type="predicted"/>
<protein>
    <submittedName>
        <fullName evidence="3">Uncharacterized protein</fullName>
    </submittedName>
</protein>
<feature type="region of interest" description="Disordered" evidence="1">
    <location>
        <begin position="1"/>
        <end position="112"/>
    </location>
</feature>
<feature type="compositionally biased region" description="Low complexity" evidence="1">
    <location>
        <begin position="97"/>
        <end position="112"/>
    </location>
</feature>
<keyword evidence="2" id="KW-0812">Transmembrane</keyword>
<accession>A0ABN9SR82</accession>
<keyword evidence="2" id="KW-0472">Membrane</keyword>
<evidence type="ECO:0000313" key="4">
    <source>
        <dbReference type="Proteomes" id="UP001189429"/>
    </source>
</evidence>